<dbReference type="Pfam" id="PF00550">
    <property type="entry name" value="PP-binding"/>
    <property type="match status" value="1"/>
</dbReference>
<evidence type="ECO:0000313" key="7">
    <source>
        <dbReference type="Proteomes" id="UP001164439"/>
    </source>
</evidence>
<evidence type="ECO:0000259" key="5">
    <source>
        <dbReference type="PROSITE" id="PS50917"/>
    </source>
</evidence>
<protein>
    <submittedName>
        <fullName evidence="6">Non-ribosomal peptide synthetase</fullName>
    </submittedName>
</protein>
<dbReference type="Gene3D" id="3.40.50.980">
    <property type="match status" value="2"/>
</dbReference>
<keyword evidence="1" id="KW-0596">Phosphopantetheine</keyword>
<dbReference type="InterPro" id="IPR009081">
    <property type="entry name" value="PP-bd_ACP"/>
</dbReference>
<dbReference type="Gene3D" id="3.40.50.1820">
    <property type="entry name" value="alpha/beta hydrolase"/>
    <property type="match status" value="1"/>
</dbReference>
<dbReference type="Proteomes" id="UP001164439">
    <property type="component" value="Chromosome"/>
</dbReference>
<dbReference type="Gene3D" id="2.30.38.10">
    <property type="entry name" value="Luciferase, Domain 3"/>
    <property type="match status" value="1"/>
</dbReference>
<keyword evidence="7" id="KW-1185">Reference proteome</keyword>
<dbReference type="NCBIfam" id="TIGR01733">
    <property type="entry name" value="AA-adenyl-dom"/>
    <property type="match status" value="1"/>
</dbReference>
<dbReference type="InterPro" id="IPR036736">
    <property type="entry name" value="ACP-like_sf"/>
</dbReference>
<keyword evidence="2" id="KW-0597">Phosphoprotein</keyword>
<reference evidence="6" key="1">
    <citation type="submission" date="2022-12" db="EMBL/GenBank/DDBJ databases">
        <authorList>
            <person name="Ruckert C."/>
            <person name="Busche T."/>
            <person name="Kalinowski J."/>
            <person name="Wittmann C."/>
        </authorList>
    </citation>
    <scope>NUCLEOTIDE SEQUENCE</scope>
    <source>
        <strain evidence="6">DSM 40467</strain>
    </source>
</reference>
<dbReference type="InterPro" id="IPR020845">
    <property type="entry name" value="AMP-binding_CS"/>
</dbReference>
<dbReference type="SUPFAM" id="SSF56801">
    <property type="entry name" value="Acetyl-CoA synthetase-like"/>
    <property type="match status" value="1"/>
</dbReference>
<dbReference type="PANTHER" id="PTHR45527">
    <property type="entry name" value="NONRIBOSOMAL PEPTIDE SYNTHETASE"/>
    <property type="match status" value="1"/>
</dbReference>
<proteinExistence type="predicted"/>
<evidence type="ECO:0000259" key="4">
    <source>
        <dbReference type="PROSITE" id="PS50075"/>
    </source>
</evidence>
<dbReference type="RefSeq" id="WP_269657648.1">
    <property type="nucleotide sequence ID" value="NZ_CP114413.1"/>
</dbReference>
<dbReference type="InterPro" id="IPR029058">
    <property type="entry name" value="AB_hydrolase_fold"/>
</dbReference>
<dbReference type="Pfam" id="PF00501">
    <property type="entry name" value="AMP-binding"/>
    <property type="match status" value="1"/>
</dbReference>
<accession>A0ABY7KA01</accession>
<feature type="compositionally biased region" description="Low complexity" evidence="3">
    <location>
        <begin position="7"/>
        <end position="30"/>
    </location>
</feature>
<dbReference type="InterPro" id="IPR006162">
    <property type="entry name" value="Ppantetheine_attach_site"/>
</dbReference>
<dbReference type="PROSITE" id="PS50917">
    <property type="entry name" value="SPOC"/>
    <property type="match status" value="1"/>
</dbReference>
<feature type="region of interest" description="Disordered" evidence="3">
    <location>
        <begin position="1"/>
        <end position="32"/>
    </location>
</feature>
<name>A0ABY7KA01_9ACTN</name>
<gene>
    <name evidence="6" type="ORF">STRCI_001045</name>
</gene>
<dbReference type="PANTHER" id="PTHR45527:SF1">
    <property type="entry name" value="FATTY ACID SYNTHASE"/>
    <property type="match status" value="1"/>
</dbReference>
<evidence type="ECO:0000256" key="2">
    <source>
        <dbReference type="ARBA" id="ARBA00022553"/>
    </source>
</evidence>
<sequence length="620" mass="65104">MSATPPGGSSPARGTATAAAPRPSAPVAVGIRPWPASASTPAQDLLHRFQEAVARHPWRDAVVAADGTTVGFGTLDGRARRLAAALVGAGVGPGQQVGVALGREPDLVVALLAVWRVSAAYVPLDPAHPQARLDDMIEDAGIRVVVSADPAQTWPDGVRTVAPDASALFPVPDVPVPADAPAYVIYTSGSTGRPKGVCVTRAAAARLVATLEESGCYSDRPARVAWNASVSFDASVQQWARVCRGDTLLLLSEDQRADPAALAAHLLREGATDLDVTPSHWSVLRDRVVETAGQLPDGLRLFVGGEAIPAPMWQDLAGLGARGVVHALNLYGPTECTVDSTAGRVEGAEPHIGPPLPGVGAHVLDEALHPATEGELYLTGPAVALGYLRRTALTAERFTASPFGPPGSRMYRTGDRVRRRPDGSLACLGRVDHQVKVNGLRIELGEIEAVLTDHPSVSAAVAVVREDDRLGRVLAAYWVPAPGADTDPEPLRRHLGSRLPAHMAQLSLTALGSLPLGVGGKVDRTALPAPAEQQHEPDGAGAAPAGELETLIAGAWQDVLGRERVLATDDFFALGGHSLLALRVIADLKKRRGVVIPTRMVYQHPRLRDLARAITDRSDR</sequence>
<dbReference type="InterPro" id="IPR010912">
    <property type="entry name" value="SPOC_met"/>
</dbReference>
<dbReference type="EMBL" id="CP114413">
    <property type="protein sequence ID" value="WAZ19957.1"/>
    <property type="molecule type" value="Genomic_DNA"/>
</dbReference>
<dbReference type="Pfam" id="PF13193">
    <property type="entry name" value="AMP-binding_C"/>
    <property type="match status" value="1"/>
</dbReference>
<evidence type="ECO:0000256" key="1">
    <source>
        <dbReference type="ARBA" id="ARBA00022450"/>
    </source>
</evidence>
<dbReference type="Gene3D" id="3.30.300.30">
    <property type="match status" value="1"/>
</dbReference>
<dbReference type="InterPro" id="IPR025110">
    <property type="entry name" value="AMP-bd_C"/>
</dbReference>
<dbReference type="PROSITE" id="PS00455">
    <property type="entry name" value="AMP_BINDING"/>
    <property type="match status" value="1"/>
</dbReference>
<organism evidence="6 7">
    <name type="scientific">Streptomyces cinnabarinus</name>
    <dbReference type="NCBI Taxonomy" id="67287"/>
    <lineage>
        <taxon>Bacteria</taxon>
        <taxon>Bacillati</taxon>
        <taxon>Actinomycetota</taxon>
        <taxon>Actinomycetes</taxon>
        <taxon>Kitasatosporales</taxon>
        <taxon>Streptomycetaceae</taxon>
        <taxon>Streptomyces</taxon>
    </lineage>
</organism>
<dbReference type="CDD" id="cd05930">
    <property type="entry name" value="A_NRPS"/>
    <property type="match status" value="1"/>
</dbReference>
<evidence type="ECO:0000313" key="6">
    <source>
        <dbReference type="EMBL" id="WAZ19957.1"/>
    </source>
</evidence>
<feature type="domain" description="Carrier" evidence="4">
    <location>
        <begin position="543"/>
        <end position="618"/>
    </location>
</feature>
<feature type="domain" description="SPOC" evidence="5">
    <location>
        <begin position="545"/>
        <end position="620"/>
    </location>
</feature>
<dbReference type="InterPro" id="IPR020806">
    <property type="entry name" value="PKS_PP-bd"/>
</dbReference>
<dbReference type="InterPro" id="IPR010071">
    <property type="entry name" value="AA_adenyl_dom"/>
</dbReference>
<dbReference type="PROSITE" id="PS50075">
    <property type="entry name" value="CARRIER"/>
    <property type="match status" value="1"/>
</dbReference>
<dbReference type="SMART" id="SM00823">
    <property type="entry name" value="PKS_PP"/>
    <property type="match status" value="1"/>
</dbReference>
<dbReference type="SUPFAM" id="SSF47336">
    <property type="entry name" value="ACP-like"/>
    <property type="match status" value="1"/>
</dbReference>
<dbReference type="InterPro" id="IPR000873">
    <property type="entry name" value="AMP-dep_synth/lig_dom"/>
</dbReference>
<dbReference type="PROSITE" id="PS00012">
    <property type="entry name" value="PHOSPHOPANTETHEINE"/>
    <property type="match status" value="1"/>
</dbReference>
<dbReference type="InterPro" id="IPR045851">
    <property type="entry name" value="AMP-bd_C_sf"/>
</dbReference>
<evidence type="ECO:0000256" key="3">
    <source>
        <dbReference type="SAM" id="MobiDB-lite"/>
    </source>
</evidence>